<dbReference type="GO" id="GO:0032259">
    <property type="term" value="P:methylation"/>
    <property type="evidence" value="ECO:0007669"/>
    <property type="project" value="UniProtKB-KW"/>
</dbReference>
<protein>
    <submittedName>
        <fullName evidence="1">Class I SAM-dependent methyltransferase</fullName>
    </submittedName>
</protein>
<dbReference type="InterPro" id="IPR029063">
    <property type="entry name" value="SAM-dependent_MTases_sf"/>
</dbReference>
<evidence type="ECO:0000313" key="1">
    <source>
        <dbReference type="EMBL" id="RGX96443.1"/>
    </source>
</evidence>
<dbReference type="AlphaFoldDB" id="A0AA93BJK6"/>
<organism evidence="1 2">
    <name type="scientific">Segatella copri</name>
    <dbReference type="NCBI Taxonomy" id="165179"/>
    <lineage>
        <taxon>Bacteria</taxon>
        <taxon>Pseudomonadati</taxon>
        <taxon>Bacteroidota</taxon>
        <taxon>Bacteroidia</taxon>
        <taxon>Bacteroidales</taxon>
        <taxon>Prevotellaceae</taxon>
        <taxon>Segatella</taxon>
    </lineage>
</organism>
<dbReference type="Gene3D" id="3.40.50.150">
    <property type="entry name" value="Vaccinia Virus protein VP39"/>
    <property type="match status" value="1"/>
</dbReference>
<name>A0AA93BJK6_9BACT</name>
<dbReference type="Pfam" id="PF13489">
    <property type="entry name" value="Methyltransf_23"/>
    <property type="match status" value="1"/>
</dbReference>
<keyword evidence="1" id="KW-0808">Transferase</keyword>
<reference evidence="1 2" key="1">
    <citation type="submission" date="2018-08" db="EMBL/GenBank/DDBJ databases">
        <title>A genome reference for cultivated species of the human gut microbiota.</title>
        <authorList>
            <person name="Zou Y."/>
            <person name="Xue W."/>
            <person name="Luo G."/>
        </authorList>
    </citation>
    <scope>NUCLEOTIDE SEQUENCE [LARGE SCALE GENOMIC DNA]</scope>
    <source>
        <strain evidence="1 2">OF03-3</strain>
    </source>
</reference>
<evidence type="ECO:0000313" key="2">
    <source>
        <dbReference type="Proteomes" id="UP000285604"/>
    </source>
</evidence>
<gene>
    <name evidence="1" type="ORF">DXA63_05465</name>
</gene>
<comment type="caution">
    <text evidence="1">The sequence shown here is derived from an EMBL/GenBank/DDBJ whole genome shotgun (WGS) entry which is preliminary data.</text>
</comment>
<dbReference type="Proteomes" id="UP000285604">
    <property type="component" value="Unassembled WGS sequence"/>
</dbReference>
<dbReference type="SUPFAM" id="SSF53335">
    <property type="entry name" value="S-adenosyl-L-methionine-dependent methyltransferases"/>
    <property type="match status" value="1"/>
</dbReference>
<dbReference type="PANTHER" id="PTHR43861">
    <property type="entry name" value="TRANS-ACONITATE 2-METHYLTRANSFERASE-RELATED"/>
    <property type="match status" value="1"/>
</dbReference>
<accession>A0AA93BJK6</accession>
<dbReference type="GO" id="GO:0008168">
    <property type="term" value="F:methyltransferase activity"/>
    <property type="evidence" value="ECO:0007669"/>
    <property type="project" value="UniProtKB-KW"/>
</dbReference>
<keyword evidence="1" id="KW-0489">Methyltransferase</keyword>
<dbReference type="EMBL" id="QSCI01000015">
    <property type="protein sequence ID" value="RGX96443.1"/>
    <property type="molecule type" value="Genomic_DNA"/>
</dbReference>
<proteinExistence type="predicted"/>
<sequence length="280" mass="33172">MNDLYLYIQKSQKIRYMQKRHTDRKMYFRDLEITSKEFYISYLSDFTELTSKSRILEVGCGEGGNLVPFAQLGCKVTGIDIAECRIKDAKAYFSEISNHATFVCSDFMQYPVPCNEEDKYDVILLHDVIEHVPTKEPFLAHLRKFMKTKGVLFVGFPAWQMPFGGHQQICRSKLCSHLPFIHLLPNPLYRLLLKTCNEKKGTMNELMSIKECRTSIELFERLIHQCGFSITDQKLWFINPHYKQKFHLTPRLLPHWVWKMKYIRNFFTTSCWYILTISHK</sequence>
<dbReference type="CDD" id="cd02440">
    <property type="entry name" value="AdoMet_MTases"/>
    <property type="match status" value="1"/>
</dbReference>